<dbReference type="AlphaFoldDB" id="A0A174SIV8"/>
<evidence type="ECO:0000256" key="1">
    <source>
        <dbReference type="ARBA" id="ARBA00022679"/>
    </source>
</evidence>
<evidence type="ECO:0000313" key="3">
    <source>
        <dbReference type="EMBL" id="CUP97612.1"/>
    </source>
</evidence>
<evidence type="ECO:0000313" key="4">
    <source>
        <dbReference type="Proteomes" id="UP000095413"/>
    </source>
</evidence>
<dbReference type="InterPro" id="IPR000182">
    <property type="entry name" value="GNAT_dom"/>
</dbReference>
<dbReference type="PROSITE" id="PS51186">
    <property type="entry name" value="GNAT"/>
    <property type="match status" value="1"/>
</dbReference>
<gene>
    <name evidence="3" type="ORF">ERS852533_03269</name>
</gene>
<dbReference type="Pfam" id="PF00583">
    <property type="entry name" value="Acetyltransf_1"/>
    <property type="match status" value="1"/>
</dbReference>
<accession>A0A174SIV8</accession>
<protein>
    <submittedName>
        <fullName evidence="3">Putative acetyltransferase</fullName>
    </submittedName>
</protein>
<reference evidence="3 4" key="1">
    <citation type="submission" date="2015-09" db="EMBL/GenBank/DDBJ databases">
        <authorList>
            <consortium name="Pathogen Informatics"/>
        </authorList>
    </citation>
    <scope>NUCLEOTIDE SEQUENCE [LARGE SCALE GENOMIC DNA]</scope>
    <source>
        <strain evidence="3 4">2789STDY5834921</strain>
    </source>
</reference>
<proteinExistence type="predicted"/>
<feature type="domain" description="N-acetyltransferase" evidence="2">
    <location>
        <begin position="3"/>
        <end position="163"/>
    </location>
</feature>
<dbReference type="PANTHER" id="PTHR13947">
    <property type="entry name" value="GNAT FAMILY N-ACETYLTRANSFERASE"/>
    <property type="match status" value="1"/>
</dbReference>
<organism evidence="3 4">
    <name type="scientific">Blautia obeum</name>
    <dbReference type="NCBI Taxonomy" id="40520"/>
    <lineage>
        <taxon>Bacteria</taxon>
        <taxon>Bacillati</taxon>
        <taxon>Bacillota</taxon>
        <taxon>Clostridia</taxon>
        <taxon>Lachnospirales</taxon>
        <taxon>Lachnospiraceae</taxon>
        <taxon>Blautia</taxon>
    </lineage>
</organism>
<dbReference type="SUPFAM" id="SSF55729">
    <property type="entry name" value="Acyl-CoA N-acyltransferases (Nat)"/>
    <property type="match status" value="1"/>
</dbReference>
<dbReference type="Gene3D" id="3.40.630.30">
    <property type="match status" value="1"/>
</dbReference>
<keyword evidence="1 3" id="KW-0808">Transferase</keyword>
<dbReference type="RefSeq" id="WP_055056927.1">
    <property type="nucleotide sequence ID" value="NZ_CZBA01000026.1"/>
</dbReference>
<dbReference type="InterPro" id="IPR050769">
    <property type="entry name" value="NAT_camello-type"/>
</dbReference>
<dbReference type="InterPro" id="IPR016181">
    <property type="entry name" value="Acyl_CoA_acyltransferase"/>
</dbReference>
<dbReference type="GO" id="GO:0008080">
    <property type="term" value="F:N-acetyltransferase activity"/>
    <property type="evidence" value="ECO:0007669"/>
    <property type="project" value="InterPro"/>
</dbReference>
<dbReference type="OrthoDB" id="1821130at2"/>
<dbReference type="CDD" id="cd04301">
    <property type="entry name" value="NAT_SF"/>
    <property type="match status" value="1"/>
</dbReference>
<dbReference type="Proteomes" id="UP000095413">
    <property type="component" value="Unassembled WGS sequence"/>
</dbReference>
<name>A0A174SIV8_9FIRM</name>
<dbReference type="PANTHER" id="PTHR13947:SF37">
    <property type="entry name" value="LD18367P"/>
    <property type="match status" value="1"/>
</dbReference>
<dbReference type="EMBL" id="CZBA01000026">
    <property type="protein sequence ID" value="CUP97612.1"/>
    <property type="molecule type" value="Genomic_DNA"/>
</dbReference>
<sequence length="163" mass="18467">MDFIIRPYKQGEEKYVAELHKALYSTEYSWGPSFTDYAMKIATDFAKGSKNDREELFVADCDGVLAGCIMLCQADDPSVGQLRLFAVEKDYRRYGIGSALIAAFMQKAKDSGYQKIILWTASPLTDAIRHYEKLGFKATESVENTTWNTDGKSLDEIKMELFL</sequence>
<evidence type="ECO:0000259" key="2">
    <source>
        <dbReference type="PROSITE" id="PS51186"/>
    </source>
</evidence>